<dbReference type="EMBL" id="MNCJ02000324">
    <property type="protein sequence ID" value="KAF5789851.1"/>
    <property type="molecule type" value="Genomic_DNA"/>
</dbReference>
<comment type="caution">
    <text evidence="1">The sequence shown here is derived from an EMBL/GenBank/DDBJ whole genome shotgun (WGS) entry which is preliminary data.</text>
</comment>
<proteinExistence type="predicted"/>
<organism evidence="1 2">
    <name type="scientific">Helianthus annuus</name>
    <name type="common">Common sunflower</name>
    <dbReference type="NCBI Taxonomy" id="4232"/>
    <lineage>
        <taxon>Eukaryota</taxon>
        <taxon>Viridiplantae</taxon>
        <taxon>Streptophyta</taxon>
        <taxon>Embryophyta</taxon>
        <taxon>Tracheophyta</taxon>
        <taxon>Spermatophyta</taxon>
        <taxon>Magnoliopsida</taxon>
        <taxon>eudicotyledons</taxon>
        <taxon>Gunneridae</taxon>
        <taxon>Pentapetalae</taxon>
        <taxon>asterids</taxon>
        <taxon>campanulids</taxon>
        <taxon>Asterales</taxon>
        <taxon>Asteraceae</taxon>
        <taxon>Asteroideae</taxon>
        <taxon>Heliantheae alliance</taxon>
        <taxon>Heliantheae</taxon>
        <taxon>Helianthus</taxon>
    </lineage>
</organism>
<protein>
    <submittedName>
        <fullName evidence="1">Uncharacterized protein</fullName>
    </submittedName>
</protein>
<keyword evidence="2" id="KW-1185">Reference proteome</keyword>
<dbReference type="AlphaFoldDB" id="A0A9K3I3Z5"/>
<reference evidence="1" key="2">
    <citation type="submission" date="2020-06" db="EMBL/GenBank/DDBJ databases">
        <title>Helianthus annuus Genome sequencing and assembly Release 2.</title>
        <authorList>
            <person name="Gouzy J."/>
            <person name="Langlade N."/>
            <person name="Munos S."/>
        </authorList>
    </citation>
    <scope>NUCLEOTIDE SEQUENCE</scope>
    <source>
        <tissue evidence="1">Leaves</tissue>
    </source>
</reference>
<dbReference type="Proteomes" id="UP000215914">
    <property type="component" value="Unassembled WGS sequence"/>
</dbReference>
<evidence type="ECO:0000313" key="1">
    <source>
        <dbReference type="EMBL" id="KAF5789851.1"/>
    </source>
</evidence>
<gene>
    <name evidence="1" type="ORF">HanXRQr2_Chr09g0376091</name>
</gene>
<evidence type="ECO:0000313" key="2">
    <source>
        <dbReference type="Proteomes" id="UP000215914"/>
    </source>
</evidence>
<accession>A0A9K3I3Z5</accession>
<name>A0A9K3I3Z5_HELAN</name>
<sequence length="43" mass="4957">MHIAAKISFDLFMPRCSVFVQFLCCYLQSYDLPHLCPSCLVLC</sequence>
<reference evidence="1" key="1">
    <citation type="journal article" date="2017" name="Nature">
        <title>The sunflower genome provides insights into oil metabolism, flowering and Asterid evolution.</title>
        <authorList>
            <person name="Badouin H."/>
            <person name="Gouzy J."/>
            <person name="Grassa C.J."/>
            <person name="Murat F."/>
            <person name="Staton S.E."/>
            <person name="Cottret L."/>
            <person name="Lelandais-Briere C."/>
            <person name="Owens G.L."/>
            <person name="Carrere S."/>
            <person name="Mayjonade B."/>
            <person name="Legrand L."/>
            <person name="Gill N."/>
            <person name="Kane N.C."/>
            <person name="Bowers J.E."/>
            <person name="Hubner S."/>
            <person name="Bellec A."/>
            <person name="Berard A."/>
            <person name="Berges H."/>
            <person name="Blanchet N."/>
            <person name="Boniface M.C."/>
            <person name="Brunel D."/>
            <person name="Catrice O."/>
            <person name="Chaidir N."/>
            <person name="Claudel C."/>
            <person name="Donnadieu C."/>
            <person name="Faraut T."/>
            <person name="Fievet G."/>
            <person name="Helmstetter N."/>
            <person name="King M."/>
            <person name="Knapp S.J."/>
            <person name="Lai Z."/>
            <person name="Le Paslier M.C."/>
            <person name="Lippi Y."/>
            <person name="Lorenzon L."/>
            <person name="Mandel J.R."/>
            <person name="Marage G."/>
            <person name="Marchand G."/>
            <person name="Marquand E."/>
            <person name="Bret-Mestries E."/>
            <person name="Morien E."/>
            <person name="Nambeesan S."/>
            <person name="Nguyen T."/>
            <person name="Pegot-Espagnet P."/>
            <person name="Pouilly N."/>
            <person name="Raftis F."/>
            <person name="Sallet E."/>
            <person name="Schiex T."/>
            <person name="Thomas J."/>
            <person name="Vandecasteele C."/>
            <person name="Vares D."/>
            <person name="Vear F."/>
            <person name="Vautrin S."/>
            <person name="Crespi M."/>
            <person name="Mangin B."/>
            <person name="Burke J.M."/>
            <person name="Salse J."/>
            <person name="Munos S."/>
            <person name="Vincourt P."/>
            <person name="Rieseberg L.H."/>
            <person name="Langlade N.B."/>
        </authorList>
    </citation>
    <scope>NUCLEOTIDE SEQUENCE</scope>
    <source>
        <tissue evidence="1">Leaves</tissue>
    </source>
</reference>
<dbReference type="Gramene" id="mRNA:HanXRQr2_Chr09g0376091">
    <property type="protein sequence ID" value="mRNA:HanXRQr2_Chr09g0376091"/>
    <property type="gene ID" value="HanXRQr2_Chr09g0376091"/>
</dbReference>